<dbReference type="GO" id="GO:0003677">
    <property type="term" value="F:DNA binding"/>
    <property type="evidence" value="ECO:0007669"/>
    <property type="project" value="UniProtKB-KW"/>
</dbReference>
<dbReference type="Gene3D" id="3.90.1750.20">
    <property type="entry name" value="Putative Large Serine Recombinase, Chain B, Domain 2"/>
    <property type="match status" value="1"/>
</dbReference>
<name>Q6D486_PECAS</name>
<sequence>MRKAISYIRFSSKAQATGDSTKRQSRLITNWLKQHPDYYLDDSLRFQDLGISGFSGANAKTGAFGEILAAIQSGFIEAGSVLLVESLDRVSRQDIDLAGEQLRKILRAGVDVVTLVDNEHYTKESLKDALSMIKALLVMERAHEESVMKSHRLRAVWASKRDKALSDGTIMSKRCVAWLKVSDDRKTFEFVPDNVMAVQRVFQLRLEGLSHIKIARQMNIEGFATLNQYSPKAKNGWSQTSVTELLSNRAVIGVKVPSKSMLAKGTPDIPNYYPAIITPEQFYAVQQLKILSKGRRPSSDNPFATNLFKGVMRCGECGLIMIVSGATADGKRQGLYKCSNKGVGRCNSAGISRLQTDKALVQGLLYNTNRLDLQATSDITPLQEELSELVTRKEKLLKLAELADDVQSVAIRLKELNANITSVNAAIADHHQRLASSHTETLLHLDLSEKKHRVEAQIIIKRIIKSVVMNTAKRTCDITFHNGVKLNNYPLSYIIDGSRFGDMVSLMDDKEFTFTENSRGFTPPHIRPDWVSEYDE</sequence>
<dbReference type="InterPro" id="IPR036162">
    <property type="entry name" value="Resolvase-like_N_sf"/>
</dbReference>
<dbReference type="InterPro" id="IPR011109">
    <property type="entry name" value="DNA_bind_recombinase_dom"/>
</dbReference>
<dbReference type="OrthoDB" id="9791494at2"/>
<feature type="domain" description="Recombinase" evidence="5">
    <location>
        <begin position="177"/>
        <end position="297"/>
    </location>
</feature>
<dbReference type="PROSITE" id="PS51736">
    <property type="entry name" value="RECOMBINASES_3"/>
    <property type="match status" value="1"/>
</dbReference>
<dbReference type="EMBL" id="BX950851">
    <property type="protein sequence ID" value="CAG75407.1"/>
    <property type="molecule type" value="Genomic_DNA"/>
</dbReference>
<evidence type="ECO:0000259" key="4">
    <source>
        <dbReference type="PROSITE" id="PS51736"/>
    </source>
</evidence>
<dbReference type="PANTHER" id="PTHR30461">
    <property type="entry name" value="DNA-INVERTASE FROM LAMBDOID PROPHAGE"/>
    <property type="match status" value="1"/>
</dbReference>
<dbReference type="Pfam" id="PF13408">
    <property type="entry name" value="Zn_ribbon_recom"/>
    <property type="match status" value="1"/>
</dbReference>
<dbReference type="Pfam" id="PF00239">
    <property type="entry name" value="Resolvase"/>
    <property type="match status" value="1"/>
</dbReference>
<dbReference type="PROSITE" id="PS51737">
    <property type="entry name" value="RECOMBINASE_DNA_BIND"/>
    <property type="match status" value="1"/>
</dbReference>
<evidence type="ECO:0000256" key="1">
    <source>
        <dbReference type="ARBA" id="ARBA00023125"/>
    </source>
</evidence>
<dbReference type="STRING" id="218491.ECA2508"/>
<dbReference type="AlphaFoldDB" id="Q6D486"/>
<gene>
    <name evidence="6" type="ordered locus">ECA2508</name>
</gene>
<keyword evidence="3" id="KW-0175">Coiled coil</keyword>
<dbReference type="SUPFAM" id="SSF53041">
    <property type="entry name" value="Resolvase-like"/>
    <property type="match status" value="1"/>
</dbReference>
<dbReference type="RefSeq" id="WP_011094053.1">
    <property type="nucleotide sequence ID" value="NC_004547.2"/>
</dbReference>
<organism evidence="6 7">
    <name type="scientific">Pectobacterium atrosepticum (strain SCRI 1043 / ATCC BAA-672)</name>
    <name type="common">Erwinia carotovora subsp. atroseptica</name>
    <dbReference type="NCBI Taxonomy" id="218491"/>
    <lineage>
        <taxon>Bacteria</taxon>
        <taxon>Pseudomonadati</taxon>
        <taxon>Pseudomonadota</taxon>
        <taxon>Gammaproteobacteria</taxon>
        <taxon>Enterobacterales</taxon>
        <taxon>Pectobacteriaceae</taxon>
        <taxon>Pectobacterium</taxon>
    </lineage>
</organism>
<dbReference type="PANTHER" id="PTHR30461:SF2">
    <property type="entry name" value="SERINE RECOMBINASE PINE-RELATED"/>
    <property type="match status" value="1"/>
</dbReference>
<dbReference type="InterPro" id="IPR038109">
    <property type="entry name" value="DNA_bind_recomb_sf"/>
</dbReference>
<dbReference type="InterPro" id="IPR050639">
    <property type="entry name" value="SSR_resolvase"/>
</dbReference>
<dbReference type="GO" id="GO:0000150">
    <property type="term" value="F:DNA strand exchange activity"/>
    <property type="evidence" value="ECO:0007669"/>
    <property type="project" value="InterPro"/>
</dbReference>
<protein>
    <submittedName>
        <fullName evidence="6">Integrase/recombinase</fullName>
    </submittedName>
</protein>
<proteinExistence type="predicted"/>
<keyword evidence="1" id="KW-0238">DNA-binding</keyword>
<evidence type="ECO:0000259" key="5">
    <source>
        <dbReference type="PROSITE" id="PS51737"/>
    </source>
</evidence>
<feature type="coiled-coil region" evidence="3">
    <location>
        <begin position="399"/>
        <end position="433"/>
    </location>
</feature>
<dbReference type="InterPro" id="IPR025827">
    <property type="entry name" value="Zn_ribbon_recom_dom"/>
</dbReference>
<evidence type="ECO:0000313" key="7">
    <source>
        <dbReference type="Proteomes" id="UP000007966"/>
    </source>
</evidence>
<dbReference type="eggNOG" id="COG1961">
    <property type="taxonomic scope" value="Bacteria"/>
</dbReference>
<reference evidence="6" key="1">
    <citation type="submission" date="2004-02" db="EMBL/GenBank/DDBJ databases">
        <title>The genome sequence of the enterobacterial phytopathogen Erwinia carotovora subsp. atroseptica SCRI1043 and functional genomic identification of novel virulence factors.</title>
        <authorList>
            <person name="Bell K.S."/>
            <person name="Sebaihia M."/>
            <person name="Pritchard L."/>
            <person name="Holden M."/>
            <person name="Hyman L.J."/>
            <person name="Holeva M.C."/>
            <person name="Thomson N.R."/>
            <person name="Bentley S.D."/>
            <person name="Churcher C."/>
            <person name="Mungall K."/>
            <person name="Atkin R."/>
            <person name="Bason N."/>
            <person name="Brooks K."/>
            <person name="Chillingworth T."/>
            <person name="Clark K."/>
            <person name="Doggett J."/>
            <person name="Fraser A."/>
            <person name="Hance Z."/>
            <person name="Hauser H."/>
            <person name="Jagels K."/>
            <person name="Moule S."/>
            <person name="Norbertczak H."/>
            <person name="Ormond D."/>
            <person name="Price C."/>
            <person name="Quail M.A."/>
            <person name="Sanders M."/>
            <person name="Walker D."/>
            <person name="Whitehead S."/>
            <person name="Salmond G.P.C."/>
            <person name="Birch P.R.J."/>
            <person name="Barrell B.G."/>
            <person name="Parkhill J."/>
            <person name="Toth I.K."/>
        </authorList>
    </citation>
    <scope>NUCLEOTIDE SEQUENCE</scope>
    <source>
        <strain evidence="6">SCRI1043</strain>
    </source>
</reference>
<dbReference type="Gene3D" id="3.40.50.1390">
    <property type="entry name" value="Resolvase, N-terminal catalytic domain"/>
    <property type="match status" value="1"/>
</dbReference>
<dbReference type="SMART" id="SM00857">
    <property type="entry name" value="Resolvase"/>
    <property type="match status" value="1"/>
</dbReference>
<accession>Q6D486</accession>
<evidence type="ECO:0000256" key="3">
    <source>
        <dbReference type="SAM" id="Coils"/>
    </source>
</evidence>
<evidence type="ECO:0000256" key="2">
    <source>
        <dbReference type="ARBA" id="ARBA00023172"/>
    </source>
</evidence>
<dbReference type="InterPro" id="IPR006119">
    <property type="entry name" value="Resolv_N"/>
</dbReference>
<keyword evidence="7" id="KW-1185">Reference proteome</keyword>
<dbReference type="Pfam" id="PF07508">
    <property type="entry name" value="Recombinase"/>
    <property type="match status" value="1"/>
</dbReference>
<dbReference type="HOGENOM" id="CLU_030020_3_1_6"/>
<dbReference type="KEGG" id="eca:ECA2508"/>
<evidence type="ECO:0000313" key="6">
    <source>
        <dbReference type="EMBL" id="CAG75407.1"/>
    </source>
</evidence>
<keyword evidence="2" id="KW-0233">DNA recombination</keyword>
<dbReference type="PATRIC" id="fig|218491.5.peg.2538"/>
<dbReference type="Proteomes" id="UP000007966">
    <property type="component" value="Chromosome"/>
</dbReference>
<feature type="domain" description="Resolvase/invertase-type recombinase catalytic" evidence="4">
    <location>
        <begin position="3"/>
        <end position="164"/>
    </location>
</feature>
<dbReference type="CDD" id="cd00338">
    <property type="entry name" value="Ser_Recombinase"/>
    <property type="match status" value="1"/>
</dbReference>